<protein>
    <submittedName>
        <fullName evidence="4">ADP-heptose synthase</fullName>
    </submittedName>
</protein>
<proteinExistence type="predicted"/>
<name>A0A2A6RFL2_9CHLR</name>
<dbReference type="Gene3D" id="3.40.50.620">
    <property type="entry name" value="HUPs"/>
    <property type="match status" value="1"/>
</dbReference>
<dbReference type="Pfam" id="PF01467">
    <property type="entry name" value="CTP_transf_like"/>
    <property type="match status" value="1"/>
</dbReference>
<keyword evidence="2" id="KW-0548">Nucleotidyltransferase</keyword>
<evidence type="ECO:0000313" key="4">
    <source>
        <dbReference type="EMBL" id="PDW01733.1"/>
    </source>
</evidence>
<comment type="caution">
    <text evidence="4">The sequence shown here is derived from an EMBL/GenBank/DDBJ whole genome shotgun (WGS) entry which is preliminary data.</text>
</comment>
<keyword evidence="5" id="KW-1185">Reference proteome</keyword>
<dbReference type="InterPro" id="IPR014729">
    <property type="entry name" value="Rossmann-like_a/b/a_fold"/>
</dbReference>
<reference evidence="5" key="1">
    <citation type="submission" date="2017-08" db="EMBL/GenBank/DDBJ databases">
        <authorList>
            <person name="Grouzdev D.S."/>
            <person name="Gaisin V.A."/>
            <person name="Rysina M.S."/>
            <person name="Gorlenko V.M."/>
        </authorList>
    </citation>
    <scope>NUCLEOTIDE SEQUENCE [LARGE SCALE GENOMIC DNA]</scope>
    <source>
        <strain evidence="5">Kir15-3F</strain>
    </source>
</reference>
<evidence type="ECO:0000256" key="2">
    <source>
        <dbReference type="ARBA" id="ARBA00022695"/>
    </source>
</evidence>
<dbReference type="InterPro" id="IPR004821">
    <property type="entry name" value="Cyt_trans-like"/>
</dbReference>
<dbReference type="SUPFAM" id="SSF52374">
    <property type="entry name" value="Nucleotidylyl transferase"/>
    <property type="match status" value="1"/>
</dbReference>
<evidence type="ECO:0000256" key="1">
    <source>
        <dbReference type="ARBA" id="ARBA00022679"/>
    </source>
</evidence>
<gene>
    <name evidence="4" type="ORF">CJ255_17620</name>
</gene>
<sequence length="164" mass="17656">MTLFDLPALCALRATWQSAGERLVFTNGVFDLLHAGHVAYLSEARRLGERLVVGINADSSTQRLKGPLRPIMPEAARASLVGALRVVDGVVIFSETTAEELVATLRPEIYVKGGDYLDANGQPDFTRLTEGRVVAAYGGQVVIMPFAEGHSTSAIIERIAARYG</sequence>
<dbReference type="EMBL" id="NQWI01000114">
    <property type="protein sequence ID" value="PDW01733.1"/>
    <property type="molecule type" value="Genomic_DNA"/>
</dbReference>
<dbReference type="PANTHER" id="PTHR43793">
    <property type="entry name" value="FAD SYNTHASE"/>
    <property type="match status" value="1"/>
</dbReference>
<evidence type="ECO:0000313" key="5">
    <source>
        <dbReference type="Proteomes" id="UP000220527"/>
    </source>
</evidence>
<dbReference type="NCBIfam" id="TIGR00125">
    <property type="entry name" value="cyt_tran_rel"/>
    <property type="match status" value="1"/>
</dbReference>
<dbReference type="PANTHER" id="PTHR43793:SF2">
    <property type="entry name" value="BIFUNCTIONAL PROTEIN HLDE"/>
    <property type="match status" value="1"/>
</dbReference>
<organism evidence="4 5">
    <name type="scientific">Candidatus Viridilinea mediisalina</name>
    <dbReference type="NCBI Taxonomy" id="2024553"/>
    <lineage>
        <taxon>Bacteria</taxon>
        <taxon>Bacillati</taxon>
        <taxon>Chloroflexota</taxon>
        <taxon>Chloroflexia</taxon>
        <taxon>Chloroflexales</taxon>
        <taxon>Chloroflexineae</taxon>
        <taxon>Oscillochloridaceae</taxon>
        <taxon>Candidatus Viridilinea</taxon>
    </lineage>
</organism>
<dbReference type="AlphaFoldDB" id="A0A2A6RFL2"/>
<dbReference type="RefSeq" id="WP_097645412.1">
    <property type="nucleotide sequence ID" value="NZ_NQWI01000114.1"/>
</dbReference>
<dbReference type="OrthoDB" id="9802794at2"/>
<keyword evidence="1" id="KW-0808">Transferase</keyword>
<dbReference type="GO" id="GO:0016779">
    <property type="term" value="F:nucleotidyltransferase activity"/>
    <property type="evidence" value="ECO:0007669"/>
    <property type="project" value="UniProtKB-KW"/>
</dbReference>
<evidence type="ECO:0000259" key="3">
    <source>
        <dbReference type="Pfam" id="PF01467"/>
    </source>
</evidence>
<dbReference type="InterPro" id="IPR050385">
    <property type="entry name" value="Archaeal_FAD_synthase"/>
</dbReference>
<feature type="domain" description="Cytidyltransferase-like" evidence="3">
    <location>
        <begin position="25"/>
        <end position="158"/>
    </location>
</feature>
<dbReference type="Proteomes" id="UP000220527">
    <property type="component" value="Unassembled WGS sequence"/>
</dbReference>
<accession>A0A2A6RFL2</accession>